<gene>
    <name evidence="2" type="ORF">K431DRAFT_307220</name>
</gene>
<dbReference type="Proteomes" id="UP000799441">
    <property type="component" value="Unassembled WGS sequence"/>
</dbReference>
<protein>
    <recommendedName>
        <fullName evidence="1">PRISE-like Rossmann-fold domain-containing protein</fullName>
    </recommendedName>
</protein>
<dbReference type="Pfam" id="PF22917">
    <property type="entry name" value="PRISE"/>
    <property type="match status" value="1"/>
</dbReference>
<dbReference type="Gene3D" id="3.40.50.720">
    <property type="entry name" value="NAD(P)-binding Rossmann-like Domain"/>
    <property type="match status" value="1"/>
</dbReference>
<dbReference type="SUPFAM" id="SSF51735">
    <property type="entry name" value="NAD(P)-binding Rossmann-fold domains"/>
    <property type="match status" value="1"/>
</dbReference>
<reference evidence="2" key="1">
    <citation type="journal article" date="2020" name="Stud. Mycol.">
        <title>101 Dothideomycetes genomes: a test case for predicting lifestyles and emergence of pathogens.</title>
        <authorList>
            <person name="Haridas S."/>
            <person name="Albert R."/>
            <person name="Binder M."/>
            <person name="Bloem J."/>
            <person name="Labutti K."/>
            <person name="Salamov A."/>
            <person name="Andreopoulos B."/>
            <person name="Baker S."/>
            <person name="Barry K."/>
            <person name="Bills G."/>
            <person name="Bluhm B."/>
            <person name="Cannon C."/>
            <person name="Castanera R."/>
            <person name="Culley D."/>
            <person name="Daum C."/>
            <person name="Ezra D."/>
            <person name="Gonzalez J."/>
            <person name="Henrissat B."/>
            <person name="Kuo A."/>
            <person name="Liang C."/>
            <person name="Lipzen A."/>
            <person name="Lutzoni F."/>
            <person name="Magnuson J."/>
            <person name="Mondo S."/>
            <person name="Nolan M."/>
            <person name="Ohm R."/>
            <person name="Pangilinan J."/>
            <person name="Park H.-J."/>
            <person name="Ramirez L."/>
            <person name="Alfaro M."/>
            <person name="Sun H."/>
            <person name="Tritt A."/>
            <person name="Yoshinaga Y."/>
            <person name="Zwiers L.-H."/>
            <person name="Turgeon B."/>
            <person name="Goodwin S."/>
            <person name="Spatafora J."/>
            <person name="Crous P."/>
            <person name="Grigoriev I."/>
        </authorList>
    </citation>
    <scope>NUCLEOTIDE SEQUENCE</scope>
    <source>
        <strain evidence="2">CBS 116435</strain>
    </source>
</reference>
<dbReference type="InterPro" id="IPR055222">
    <property type="entry name" value="PRISE-like_Rossmann-fold"/>
</dbReference>
<dbReference type="AlphaFoldDB" id="A0A9P4PY46"/>
<evidence type="ECO:0000313" key="2">
    <source>
        <dbReference type="EMBL" id="KAF2717093.1"/>
    </source>
</evidence>
<feature type="domain" description="PRISE-like Rossmann-fold" evidence="1">
    <location>
        <begin position="6"/>
        <end position="389"/>
    </location>
</feature>
<accession>A0A9P4PY46</accession>
<evidence type="ECO:0000259" key="1">
    <source>
        <dbReference type="Pfam" id="PF22917"/>
    </source>
</evidence>
<sequence>MANHVLVFGASGSAGWSVVEEALARYPNHDTFSTVTAMVNRPLSLSASGWTNGAVPGRPSLRIASGIDLTAGTAETLAATMKGQAPELNKTTHVIYCAFIQHDHPATEARMNGEAMQRLTGALNLECPDLRKFVLSEGTRFYHRQCSAENALPAPFKEEMTRWCNEQQREELFYFHMEAALDETCKGGGWTWCGIIPDAVIGFAPSGSTFALQLMWATWLALYRHNNGAGAKVHYPGTGTSYSTKFNEVSASVLAKGFIWAALNPDIQNGEIFNIADRHQPSTMADTFPKLCGYFGLESEGPPETLDETSDFVMPSKYVKDNRHRFEEMGLTPIRIWKGDWLDAYGTMYTYDRHIGLDKIRAAGFVEERDPLGGWFKAFEQMKTANMIPW</sequence>
<organism evidence="2 3">
    <name type="scientific">Polychaeton citri CBS 116435</name>
    <dbReference type="NCBI Taxonomy" id="1314669"/>
    <lineage>
        <taxon>Eukaryota</taxon>
        <taxon>Fungi</taxon>
        <taxon>Dikarya</taxon>
        <taxon>Ascomycota</taxon>
        <taxon>Pezizomycotina</taxon>
        <taxon>Dothideomycetes</taxon>
        <taxon>Dothideomycetidae</taxon>
        <taxon>Capnodiales</taxon>
        <taxon>Capnodiaceae</taxon>
        <taxon>Polychaeton</taxon>
    </lineage>
</organism>
<dbReference type="PANTHER" id="PTHR32487:SF4">
    <property type="entry name" value="SIRQ PROTEIN"/>
    <property type="match status" value="1"/>
</dbReference>
<comment type="caution">
    <text evidence="2">The sequence shown here is derived from an EMBL/GenBank/DDBJ whole genome shotgun (WGS) entry which is preliminary data.</text>
</comment>
<dbReference type="EMBL" id="MU003852">
    <property type="protein sequence ID" value="KAF2717093.1"/>
    <property type="molecule type" value="Genomic_DNA"/>
</dbReference>
<name>A0A9P4PY46_9PEZI</name>
<proteinExistence type="predicted"/>
<dbReference type="InterPro" id="IPR036291">
    <property type="entry name" value="NAD(P)-bd_dom_sf"/>
</dbReference>
<keyword evidence="3" id="KW-1185">Reference proteome</keyword>
<dbReference type="OrthoDB" id="1731983at2759"/>
<evidence type="ECO:0000313" key="3">
    <source>
        <dbReference type="Proteomes" id="UP000799441"/>
    </source>
</evidence>
<dbReference type="PANTHER" id="PTHR32487">
    <property type="entry name" value="3-OXO-DELTA(4,5)-STEROID 5-BETA-REDUCTASE"/>
    <property type="match status" value="1"/>
</dbReference>